<evidence type="ECO:0000256" key="2">
    <source>
        <dbReference type="HAMAP-Rule" id="MF_01103"/>
    </source>
</evidence>
<comment type="subcellular location">
    <subcellularLocation>
        <location evidence="2">Cytoplasm</location>
    </subcellularLocation>
</comment>
<dbReference type="HAMAP" id="MF_01103">
    <property type="entry name" value="UPF0291"/>
    <property type="match status" value="1"/>
</dbReference>
<proteinExistence type="inferred from homology"/>
<reference evidence="3" key="2">
    <citation type="journal article" date="2021" name="PeerJ">
        <title>Extensive microbial diversity within the chicken gut microbiome revealed by metagenomics and culture.</title>
        <authorList>
            <person name="Gilroy R."/>
            <person name="Ravi A."/>
            <person name="Getino M."/>
            <person name="Pursley I."/>
            <person name="Horton D.L."/>
            <person name="Alikhan N.F."/>
            <person name="Baker D."/>
            <person name="Gharbi K."/>
            <person name="Hall N."/>
            <person name="Watson M."/>
            <person name="Adriaenssens E.M."/>
            <person name="Foster-Nyarko E."/>
            <person name="Jarju S."/>
            <person name="Secka A."/>
            <person name="Antonio M."/>
            <person name="Oren A."/>
            <person name="Chaudhuri R.R."/>
            <person name="La Ragione R."/>
            <person name="Hildebrand F."/>
            <person name="Pallen M.J."/>
        </authorList>
    </citation>
    <scope>NUCLEOTIDE SEQUENCE</scope>
    <source>
        <strain evidence="3">10406</strain>
    </source>
</reference>
<evidence type="ECO:0000313" key="4">
    <source>
        <dbReference type="Proteomes" id="UP000886857"/>
    </source>
</evidence>
<evidence type="ECO:0000256" key="1">
    <source>
        <dbReference type="ARBA" id="ARBA00022490"/>
    </source>
</evidence>
<dbReference type="PANTHER" id="PTHR37300">
    <property type="entry name" value="UPF0291 PROTEIN CBO2609/CLC_2481"/>
    <property type="match status" value="1"/>
</dbReference>
<name>A0A9D1N8L7_9FIRM</name>
<dbReference type="Pfam" id="PF05979">
    <property type="entry name" value="DUF896"/>
    <property type="match status" value="1"/>
</dbReference>
<dbReference type="PANTHER" id="PTHR37300:SF1">
    <property type="entry name" value="UPF0291 PROTEIN YNZC"/>
    <property type="match status" value="1"/>
</dbReference>
<comment type="similarity">
    <text evidence="2">Belongs to the UPF0291 family.</text>
</comment>
<organism evidence="3 4">
    <name type="scientific">Candidatus Limadaptatus stercoripullorum</name>
    <dbReference type="NCBI Taxonomy" id="2840846"/>
    <lineage>
        <taxon>Bacteria</taxon>
        <taxon>Bacillati</taxon>
        <taxon>Bacillota</taxon>
        <taxon>Clostridia</taxon>
        <taxon>Eubacteriales</taxon>
        <taxon>Candidatus Limadaptatus</taxon>
    </lineage>
</organism>
<dbReference type="Proteomes" id="UP000886857">
    <property type="component" value="Unassembled WGS sequence"/>
</dbReference>
<accession>A0A9D1N8L7</accession>
<dbReference type="AlphaFoldDB" id="A0A9D1N8L7"/>
<sequence length="73" mass="8312">MTIDIERINFLARKAKSEGLTDEEKAEQAALRRAFADSVKADLRAQLENTYIKRESGEIVRLTARVSSEEEEN</sequence>
<evidence type="ECO:0000313" key="3">
    <source>
        <dbReference type="EMBL" id="HIU98531.1"/>
    </source>
</evidence>
<gene>
    <name evidence="3" type="ORF">IAC73_01645</name>
</gene>
<dbReference type="GO" id="GO:0005737">
    <property type="term" value="C:cytoplasm"/>
    <property type="evidence" value="ECO:0007669"/>
    <property type="project" value="UniProtKB-SubCell"/>
</dbReference>
<dbReference type="Gene3D" id="1.10.287.540">
    <property type="entry name" value="Helix hairpin bin"/>
    <property type="match status" value="1"/>
</dbReference>
<dbReference type="SUPFAM" id="SSF158221">
    <property type="entry name" value="YnzC-like"/>
    <property type="match status" value="1"/>
</dbReference>
<dbReference type="InterPro" id="IPR009242">
    <property type="entry name" value="DUF896"/>
</dbReference>
<comment type="caution">
    <text evidence="3">The sequence shown here is derived from an EMBL/GenBank/DDBJ whole genome shotgun (WGS) entry which is preliminary data.</text>
</comment>
<reference evidence="3" key="1">
    <citation type="submission" date="2020-10" db="EMBL/GenBank/DDBJ databases">
        <authorList>
            <person name="Gilroy R."/>
        </authorList>
    </citation>
    <scope>NUCLEOTIDE SEQUENCE</scope>
    <source>
        <strain evidence="3">10406</strain>
    </source>
</reference>
<protein>
    <recommendedName>
        <fullName evidence="2">UPF0291 protein IAC73_01645</fullName>
    </recommendedName>
</protein>
<dbReference type="EMBL" id="DVOE01000022">
    <property type="protein sequence ID" value="HIU98531.1"/>
    <property type="molecule type" value="Genomic_DNA"/>
</dbReference>
<keyword evidence="1 2" id="KW-0963">Cytoplasm</keyword>